<dbReference type="SUPFAM" id="SSF52266">
    <property type="entry name" value="SGNH hydrolase"/>
    <property type="match status" value="1"/>
</dbReference>
<name>A0A918R261_9FLAO</name>
<keyword evidence="1" id="KW-0472">Membrane</keyword>
<gene>
    <name evidence="2" type="ORF">GCM10007028_18080</name>
</gene>
<evidence type="ECO:0008006" key="4">
    <source>
        <dbReference type="Google" id="ProtNLM"/>
    </source>
</evidence>
<accession>A0A918R261</accession>
<dbReference type="RefSeq" id="WP_189360470.1">
    <property type="nucleotide sequence ID" value="NZ_BMWZ01000004.1"/>
</dbReference>
<evidence type="ECO:0000313" key="3">
    <source>
        <dbReference type="Proteomes" id="UP000636004"/>
    </source>
</evidence>
<protein>
    <recommendedName>
        <fullName evidence="4">SGNH/GDSL hydrolase family protein</fullName>
    </recommendedName>
</protein>
<keyword evidence="3" id="KW-1185">Reference proteome</keyword>
<evidence type="ECO:0000313" key="2">
    <source>
        <dbReference type="EMBL" id="GGZ81037.1"/>
    </source>
</evidence>
<reference evidence="2" key="2">
    <citation type="submission" date="2020-09" db="EMBL/GenBank/DDBJ databases">
        <authorList>
            <person name="Sun Q."/>
            <person name="Kim S."/>
        </authorList>
    </citation>
    <scope>NUCLEOTIDE SEQUENCE</scope>
    <source>
        <strain evidence="2">KCTC 12710</strain>
    </source>
</reference>
<feature type="transmembrane region" description="Helical" evidence="1">
    <location>
        <begin position="12"/>
        <end position="30"/>
    </location>
</feature>
<evidence type="ECO:0000256" key="1">
    <source>
        <dbReference type="SAM" id="Phobius"/>
    </source>
</evidence>
<sequence length="303" mass="35706">MKKFFEDLLKLTVIVFLFYCIGLFVFNSLFSQRSRPNLITKLGHNNVRLQEVKQCNDLDILFFGSSHAYRGFDTRKFIEKGYRVFNLGSSAQTPLQTDVLMDRYLNSTNPKLVIIEVYPMLIIDEGVESSIDLINNDLNDFNSFELVLKQKNIKVLNSFLYRSLHDLLFSKIDLDTLPLGKEYHYHEGGYISRDLSYYKYERFDNETLNFPEDQLKVFDRVLEKLNQSEINYILVQAPITNAKYNSILNNAYFDSLMQTKGKYYNFNELVKLDDSLHFYDYHHLNQNGVDVFNKKFIDLVLNE</sequence>
<reference evidence="2" key="1">
    <citation type="journal article" date="2014" name="Int. J. Syst. Evol. Microbiol.">
        <title>Complete genome sequence of Corynebacterium casei LMG S-19264T (=DSM 44701T), isolated from a smear-ripened cheese.</title>
        <authorList>
            <consortium name="US DOE Joint Genome Institute (JGI-PGF)"/>
            <person name="Walter F."/>
            <person name="Albersmeier A."/>
            <person name="Kalinowski J."/>
            <person name="Ruckert C."/>
        </authorList>
    </citation>
    <scope>NUCLEOTIDE SEQUENCE</scope>
    <source>
        <strain evidence="2">KCTC 12710</strain>
    </source>
</reference>
<keyword evidence="1" id="KW-1133">Transmembrane helix</keyword>
<proteinExistence type="predicted"/>
<organism evidence="2 3">
    <name type="scientific">Algibacter mikhailovii</name>
    <dbReference type="NCBI Taxonomy" id="425498"/>
    <lineage>
        <taxon>Bacteria</taxon>
        <taxon>Pseudomonadati</taxon>
        <taxon>Bacteroidota</taxon>
        <taxon>Flavobacteriia</taxon>
        <taxon>Flavobacteriales</taxon>
        <taxon>Flavobacteriaceae</taxon>
        <taxon>Algibacter</taxon>
    </lineage>
</organism>
<dbReference type="AlphaFoldDB" id="A0A918R261"/>
<comment type="caution">
    <text evidence="2">The sequence shown here is derived from an EMBL/GenBank/DDBJ whole genome shotgun (WGS) entry which is preliminary data.</text>
</comment>
<dbReference type="Proteomes" id="UP000636004">
    <property type="component" value="Unassembled WGS sequence"/>
</dbReference>
<dbReference type="EMBL" id="BMWZ01000004">
    <property type="protein sequence ID" value="GGZ81037.1"/>
    <property type="molecule type" value="Genomic_DNA"/>
</dbReference>
<keyword evidence="1" id="KW-0812">Transmembrane</keyword>